<reference evidence="1 2" key="3">
    <citation type="journal article" date="2022" name="Microbiol. Spectr.">
        <title>Folding features and dynamics of 3D genome architecture in plant fungal pathogens.</title>
        <authorList>
            <person name="Xia C."/>
        </authorList>
    </citation>
    <scope>NUCLEOTIDE SEQUENCE [LARGE SCALE GENOMIC DNA]</scope>
    <source>
        <strain evidence="1 2">93-210</strain>
    </source>
</reference>
<gene>
    <name evidence="1" type="ORF">MJO28_014814</name>
</gene>
<reference evidence="2" key="1">
    <citation type="journal article" date="2018" name="BMC Genomics">
        <title>Genomic insights into host adaptation between the wheat stripe rust pathogen (Puccinia striiformis f. sp. tritici) and the barley stripe rust pathogen (Puccinia striiformis f. sp. hordei).</title>
        <authorList>
            <person name="Xia C."/>
            <person name="Wang M."/>
            <person name="Yin C."/>
            <person name="Cornejo O.E."/>
            <person name="Hulbert S.H."/>
            <person name="Chen X."/>
        </authorList>
    </citation>
    <scope>NUCLEOTIDE SEQUENCE [LARGE SCALE GENOMIC DNA]</scope>
    <source>
        <strain evidence="2">93-210</strain>
    </source>
</reference>
<dbReference type="EMBL" id="CM045880">
    <property type="protein sequence ID" value="KAI7937894.1"/>
    <property type="molecule type" value="Genomic_DNA"/>
</dbReference>
<accession>A0ACC0DQR6</accession>
<protein>
    <submittedName>
        <fullName evidence="1">Uncharacterized protein</fullName>
    </submittedName>
</protein>
<evidence type="ECO:0000313" key="1">
    <source>
        <dbReference type="EMBL" id="KAI7937894.1"/>
    </source>
</evidence>
<organism evidence="1 2">
    <name type="scientific">Puccinia striiformis f. sp. tritici</name>
    <dbReference type="NCBI Taxonomy" id="168172"/>
    <lineage>
        <taxon>Eukaryota</taxon>
        <taxon>Fungi</taxon>
        <taxon>Dikarya</taxon>
        <taxon>Basidiomycota</taxon>
        <taxon>Pucciniomycotina</taxon>
        <taxon>Pucciniomycetes</taxon>
        <taxon>Pucciniales</taxon>
        <taxon>Pucciniaceae</taxon>
        <taxon>Puccinia</taxon>
    </lineage>
</organism>
<name>A0ACC0DQR6_9BASI</name>
<comment type="caution">
    <text evidence="1">The sequence shown here is derived from an EMBL/GenBank/DDBJ whole genome shotgun (WGS) entry which is preliminary data.</text>
</comment>
<sequence length="77" mass="9031">MNITWGNRVRYIAKTQFVVLYLTKSHTSDQRTTIDHLAELWLLQAIGQRKFSLRVEYKLIPIIQSEAPNQFVAQSRV</sequence>
<keyword evidence="2" id="KW-1185">Reference proteome</keyword>
<reference evidence="2" key="2">
    <citation type="journal article" date="2018" name="Mol. Plant Microbe Interact.">
        <title>Genome sequence resources for the wheat stripe rust pathogen (Puccinia striiformis f. sp. tritici) and the barley stripe rust pathogen (Puccinia striiformis f. sp. hordei).</title>
        <authorList>
            <person name="Xia C."/>
            <person name="Wang M."/>
            <person name="Yin C."/>
            <person name="Cornejo O.E."/>
            <person name="Hulbert S.H."/>
            <person name="Chen X."/>
        </authorList>
    </citation>
    <scope>NUCLEOTIDE SEQUENCE [LARGE SCALE GENOMIC DNA]</scope>
    <source>
        <strain evidence="2">93-210</strain>
    </source>
</reference>
<evidence type="ECO:0000313" key="2">
    <source>
        <dbReference type="Proteomes" id="UP001060170"/>
    </source>
</evidence>
<dbReference type="Proteomes" id="UP001060170">
    <property type="component" value="Chromosome 16"/>
</dbReference>
<proteinExistence type="predicted"/>